<proteinExistence type="predicted"/>
<evidence type="ECO:0000313" key="3">
    <source>
        <dbReference type="Proteomes" id="UP000608890"/>
    </source>
</evidence>
<dbReference type="InterPro" id="IPR003812">
    <property type="entry name" value="Fido"/>
</dbReference>
<evidence type="ECO:0000313" key="2">
    <source>
        <dbReference type="EMBL" id="GGM32918.1"/>
    </source>
</evidence>
<keyword evidence="3" id="KW-1185">Reference proteome</keyword>
<evidence type="ECO:0000259" key="1">
    <source>
        <dbReference type="PROSITE" id="PS51459"/>
    </source>
</evidence>
<organism evidence="2 3">
    <name type="scientific">Micromonospora sonchi</name>
    <dbReference type="NCBI Taxonomy" id="1763543"/>
    <lineage>
        <taxon>Bacteria</taxon>
        <taxon>Bacillati</taxon>
        <taxon>Actinomycetota</taxon>
        <taxon>Actinomycetes</taxon>
        <taxon>Micromonosporales</taxon>
        <taxon>Micromonosporaceae</taxon>
        <taxon>Micromonospora</taxon>
    </lineage>
</organism>
<feature type="domain" description="Fido" evidence="1">
    <location>
        <begin position="97"/>
        <end position="225"/>
    </location>
</feature>
<accession>A0A917WVS0</accession>
<protein>
    <recommendedName>
        <fullName evidence="1">Fido domain-containing protein</fullName>
    </recommendedName>
</protein>
<reference evidence="2" key="2">
    <citation type="submission" date="2020-09" db="EMBL/GenBank/DDBJ databases">
        <authorList>
            <person name="Sun Q."/>
            <person name="Zhou Y."/>
        </authorList>
    </citation>
    <scope>NUCLEOTIDE SEQUENCE</scope>
    <source>
        <strain evidence="2">CGMCC 4.7312</strain>
    </source>
</reference>
<name>A0A917WVS0_9ACTN</name>
<comment type="caution">
    <text evidence="2">The sequence shown here is derived from an EMBL/GenBank/DDBJ whole genome shotgun (WGS) entry which is preliminary data.</text>
</comment>
<dbReference type="PROSITE" id="PS51459">
    <property type="entry name" value="FIDO"/>
    <property type="match status" value="1"/>
</dbReference>
<dbReference type="EMBL" id="BMNB01000006">
    <property type="protein sequence ID" value="GGM32918.1"/>
    <property type="molecule type" value="Genomic_DNA"/>
</dbReference>
<dbReference type="RefSeq" id="WP_189042216.1">
    <property type="nucleotide sequence ID" value="NZ_BMNB01000006.1"/>
</dbReference>
<sequence>MTNDPLAPLLALADVADAVEQARTRFDQALGHRALRRHGGEVVAEVSLRSAVASAALEGRIHEREAVRAGTVTEPVLQGALRVAGALPGLSDLWPKAPRQALAKLHVLAARDLVTDAELGRPVDDPVVAARLDGLAGLVAGGTTVTPLVLAAVVHGELLNLRPFAGPSGVVARGAARLVLLSSGFDPRGLLAVDVGHREREPEYVGAAGAFATGTPDGLRSWLRHYMAAVEVGADQLKVIGDEVLATT</sequence>
<dbReference type="Proteomes" id="UP000608890">
    <property type="component" value="Unassembled WGS sequence"/>
</dbReference>
<gene>
    <name evidence="2" type="ORF">GCM10011608_16750</name>
</gene>
<reference evidence="2" key="1">
    <citation type="journal article" date="2014" name="Int. J. Syst. Evol. Microbiol.">
        <title>Complete genome sequence of Corynebacterium casei LMG S-19264T (=DSM 44701T), isolated from a smear-ripened cheese.</title>
        <authorList>
            <consortium name="US DOE Joint Genome Institute (JGI-PGF)"/>
            <person name="Walter F."/>
            <person name="Albersmeier A."/>
            <person name="Kalinowski J."/>
            <person name="Ruckert C."/>
        </authorList>
    </citation>
    <scope>NUCLEOTIDE SEQUENCE</scope>
    <source>
        <strain evidence="2">CGMCC 4.7312</strain>
    </source>
</reference>
<dbReference type="AlphaFoldDB" id="A0A917WVS0"/>